<keyword evidence="5 13" id="KW-0028">Amino-acid biosynthesis</keyword>
<evidence type="ECO:0000256" key="9">
    <source>
        <dbReference type="ARBA" id="ARBA00022840"/>
    </source>
</evidence>
<keyword evidence="7" id="KW-0547">Nucleotide-binding</keyword>
<evidence type="ECO:0000256" key="12">
    <source>
        <dbReference type="RuleBase" id="RU003448"/>
    </source>
</evidence>
<dbReference type="InterPro" id="IPR001048">
    <property type="entry name" value="Asp/Glu/Uridylate_kinase"/>
</dbReference>
<dbReference type="NCBIfam" id="TIGR00657">
    <property type="entry name" value="asp_kinases"/>
    <property type="match status" value="1"/>
</dbReference>
<comment type="catalytic activity">
    <reaction evidence="11 12">
        <text>L-aspartate + ATP = 4-phospho-L-aspartate + ADP</text>
        <dbReference type="Rhea" id="RHEA:23776"/>
        <dbReference type="ChEBI" id="CHEBI:29991"/>
        <dbReference type="ChEBI" id="CHEBI:30616"/>
        <dbReference type="ChEBI" id="CHEBI:57535"/>
        <dbReference type="ChEBI" id="CHEBI:456216"/>
        <dbReference type="EC" id="2.7.2.4"/>
    </reaction>
</comment>
<dbReference type="GO" id="GO:0004072">
    <property type="term" value="F:aspartate kinase activity"/>
    <property type="evidence" value="ECO:0007669"/>
    <property type="project" value="UniProtKB-EC"/>
</dbReference>
<dbReference type="NCBIfam" id="NF005155">
    <property type="entry name" value="PRK06635.1-4"/>
    <property type="match status" value="1"/>
</dbReference>
<comment type="similarity">
    <text evidence="4 12">Belongs to the aspartokinase family.</text>
</comment>
<sequence length="394" mass="43088">MNKPLYVLKFGGTSVGTVERIQSVAKRIIAEKESGANVIAVVSAMSGETNRLMNLAQEIDDVPNARELDVLLSAGEQVSMSLLSIAINKLGFDSVSLTGSQAQILTDGRHNDAAIKHINPEPIKQLLKEEKIVIVAGFQGRCEQGDITTLGRGGSDTTAVALAGALQADECQIFTDVDGVFTCDPRVIKGARKLDRIDFPNMEEMARKGAKILHLPSVQFAWAQNVPLRVRSSFSDDQGTLVKGEHCEYGVCGIALQRSLILVQVADSDLNAVKKQCQLLGISVWNVIQETDQSGVVIHQEGYAKLSLVFVEKIRNSEAVSALTIVGSKAKGMLQQSCELFAQHDIEILSRVAERNYLMFVLRPELLEKTANLIHEKQINLKEELEEQRKVAIS</sequence>
<evidence type="ECO:0000256" key="4">
    <source>
        <dbReference type="ARBA" id="ARBA00010122"/>
    </source>
</evidence>
<comment type="pathway">
    <text evidence="3 13">Amino-acid biosynthesis; L-threonine biosynthesis; L-threonine from L-aspartate: step 1/5.</text>
</comment>
<evidence type="ECO:0000259" key="14">
    <source>
        <dbReference type="Pfam" id="PF00696"/>
    </source>
</evidence>
<accession>A0ABT4YNA6</accession>
<dbReference type="NCBIfam" id="NF006459">
    <property type="entry name" value="PRK08841.1"/>
    <property type="match status" value="1"/>
</dbReference>
<dbReference type="SUPFAM" id="SSF53633">
    <property type="entry name" value="Carbamate kinase-like"/>
    <property type="match status" value="1"/>
</dbReference>
<evidence type="ECO:0000256" key="7">
    <source>
        <dbReference type="ARBA" id="ARBA00022741"/>
    </source>
</evidence>
<evidence type="ECO:0000256" key="6">
    <source>
        <dbReference type="ARBA" id="ARBA00022679"/>
    </source>
</evidence>
<evidence type="ECO:0000256" key="8">
    <source>
        <dbReference type="ARBA" id="ARBA00022777"/>
    </source>
</evidence>
<dbReference type="Gene3D" id="3.40.1160.10">
    <property type="entry name" value="Acetylglutamate kinase-like"/>
    <property type="match status" value="1"/>
</dbReference>
<organism evidence="15 16">
    <name type="scientific">Vibrio algarum</name>
    <dbReference type="NCBI Taxonomy" id="3020714"/>
    <lineage>
        <taxon>Bacteria</taxon>
        <taxon>Pseudomonadati</taxon>
        <taxon>Pseudomonadota</taxon>
        <taxon>Gammaproteobacteria</taxon>
        <taxon>Vibrionales</taxon>
        <taxon>Vibrionaceae</taxon>
        <taxon>Vibrio</taxon>
    </lineage>
</organism>
<dbReference type="EMBL" id="JAQLOI010000001">
    <property type="protein sequence ID" value="MDB1123011.1"/>
    <property type="molecule type" value="Genomic_DNA"/>
</dbReference>
<evidence type="ECO:0000313" key="15">
    <source>
        <dbReference type="EMBL" id="MDB1123011.1"/>
    </source>
</evidence>
<comment type="pathway">
    <text evidence="2 13">Amino-acid biosynthesis; L-methionine biosynthesis via de novo pathway; L-homoserine from L-aspartate: step 1/3.</text>
</comment>
<evidence type="ECO:0000256" key="2">
    <source>
        <dbReference type="ARBA" id="ARBA00004986"/>
    </source>
</evidence>
<evidence type="ECO:0000256" key="3">
    <source>
        <dbReference type="ARBA" id="ARBA00005139"/>
    </source>
</evidence>
<dbReference type="InterPro" id="IPR036393">
    <property type="entry name" value="AceGlu_kinase-like_sf"/>
</dbReference>
<dbReference type="InterPro" id="IPR001341">
    <property type="entry name" value="Asp_kinase"/>
</dbReference>
<evidence type="ECO:0000256" key="11">
    <source>
        <dbReference type="ARBA" id="ARBA00047872"/>
    </source>
</evidence>
<dbReference type="PANTHER" id="PTHR21499:SF3">
    <property type="entry name" value="ASPARTOKINASE"/>
    <property type="match status" value="1"/>
</dbReference>
<dbReference type="RefSeq" id="WP_272133327.1">
    <property type="nucleotide sequence ID" value="NZ_JAQLOI010000001.1"/>
</dbReference>
<keyword evidence="16" id="KW-1185">Reference proteome</keyword>
<evidence type="ECO:0000256" key="1">
    <source>
        <dbReference type="ARBA" id="ARBA00004766"/>
    </source>
</evidence>
<keyword evidence="10" id="KW-0457">Lysine biosynthesis</keyword>
<keyword evidence="6 12" id="KW-0808">Transferase</keyword>
<comment type="caution">
    <text evidence="15">The sequence shown here is derived from an EMBL/GenBank/DDBJ whole genome shotgun (WGS) entry which is preliminary data.</text>
</comment>
<reference evidence="15 16" key="1">
    <citation type="submission" date="2023-01" db="EMBL/GenBank/DDBJ databases">
        <title>Vibrio sp. KJ40-1 sp.nov, isolated from marine algae.</title>
        <authorList>
            <person name="Butt M."/>
            <person name="Kim J.M.J."/>
            <person name="Jeon C.O.C."/>
        </authorList>
    </citation>
    <scope>NUCLEOTIDE SEQUENCE [LARGE SCALE GENOMIC DNA]</scope>
    <source>
        <strain evidence="15 16">KJ40-1</strain>
    </source>
</reference>
<protein>
    <recommendedName>
        <fullName evidence="12">Aspartokinase</fullName>
        <ecNumber evidence="12">2.7.2.4</ecNumber>
    </recommendedName>
</protein>
<dbReference type="InterPro" id="IPR041740">
    <property type="entry name" value="AKii-LysC-BS"/>
</dbReference>
<dbReference type="InterPro" id="IPR018042">
    <property type="entry name" value="Aspartate_kinase_CS"/>
</dbReference>
<keyword evidence="8 12" id="KW-0418">Kinase</keyword>
<name>A0ABT4YNA6_9VIBR</name>
<feature type="domain" description="Aspartate/glutamate/uridylate kinase" evidence="14">
    <location>
        <begin position="6"/>
        <end position="231"/>
    </location>
</feature>
<evidence type="ECO:0000313" key="16">
    <source>
        <dbReference type="Proteomes" id="UP001210678"/>
    </source>
</evidence>
<proteinExistence type="inferred from homology"/>
<dbReference type="CDD" id="cd04261">
    <property type="entry name" value="AAK_AKii-LysC-BS"/>
    <property type="match status" value="1"/>
</dbReference>
<dbReference type="Pfam" id="PF00696">
    <property type="entry name" value="AA_kinase"/>
    <property type="match status" value="1"/>
</dbReference>
<dbReference type="InterPro" id="IPR005260">
    <property type="entry name" value="Asp_kin_monofn"/>
</dbReference>
<dbReference type="PROSITE" id="PS00324">
    <property type="entry name" value="ASPARTOKINASE"/>
    <property type="match status" value="1"/>
</dbReference>
<dbReference type="EC" id="2.7.2.4" evidence="12"/>
<keyword evidence="9" id="KW-0067">ATP-binding</keyword>
<gene>
    <name evidence="15" type="ORF">PGX00_04655</name>
</gene>
<evidence type="ECO:0000256" key="5">
    <source>
        <dbReference type="ARBA" id="ARBA00022605"/>
    </source>
</evidence>
<dbReference type="PANTHER" id="PTHR21499">
    <property type="entry name" value="ASPARTATE KINASE"/>
    <property type="match status" value="1"/>
</dbReference>
<comment type="pathway">
    <text evidence="1 13">Amino-acid biosynthesis; L-lysine biosynthesis via DAP pathway; (S)-tetrahydrodipicolinate from L-aspartate: step 1/4.</text>
</comment>
<evidence type="ECO:0000256" key="13">
    <source>
        <dbReference type="RuleBase" id="RU004249"/>
    </source>
</evidence>
<dbReference type="PIRSF" id="PIRSF000726">
    <property type="entry name" value="Asp_kin"/>
    <property type="match status" value="1"/>
</dbReference>
<dbReference type="Proteomes" id="UP001210678">
    <property type="component" value="Unassembled WGS sequence"/>
</dbReference>
<evidence type="ECO:0000256" key="10">
    <source>
        <dbReference type="ARBA" id="ARBA00023154"/>
    </source>
</evidence>